<protein>
    <recommendedName>
        <fullName evidence="8">Rhodopsin domain-containing protein</fullName>
    </recommendedName>
</protein>
<evidence type="ECO:0000256" key="6">
    <source>
        <dbReference type="SAM" id="MobiDB-lite"/>
    </source>
</evidence>
<evidence type="ECO:0000256" key="5">
    <source>
        <dbReference type="ARBA" id="ARBA00038359"/>
    </source>
</evidence>
<evidence type="ECO:0000256" key="7">
    <source>
        <dbReference type="SAM" id="Phobius"/>
    </source>
</evidence>
<evidence type="ECO:0000256" key="2">
    <source>
        <dbReference type="ARBA" id="ARBA00022692"/>
    </source>
</evidence>
<feature type="transmembrane region" description="Helical" evidence="7">
    <location>
        <begin position="56"/>
        <end position="79"/>
    </location>
</feature>
<name>A0A8H3EMA6_9LECA</name>
<dbReference type="EMBL" id="CAJPDT010000003">
    <property type="protein sequence ID" value="CAF9907063.1"/>
    <property type="molecule type" value="Genomic_DNA"/>
</dbReference>
<evidence type="ECO:0000256" key="3">
    <source>
        <dbReference type="ARBA" id="ARBA00022989"/>
    </source>
</evidence>
<dbReference type="Proteomes" id="UP000664534">
    <property type="component" value="Unassembled WGS sequence"/>
</dbReference>
<dbReference type="PANTHER" id="PTHR33048">
    <property type="entry name" value="PTH11-LIKE INTEGRAL MEMBRANE PROTEIN (AFU_ORTHOLOGUE AFUA_5G11245)"/>
    <property type="match status" value="1"/>
</dbReference>
<comment type="caution">
    <text evidence="9">The sequence shown here is derived from an EMBL/GenBank/DDBJ whole genome shotgun (WGS) entry which is preliminary data.</text>
</comment>
<feature type="domain" description="Rhodopsin" evidence="8">
    <location>
        <begin position="2"/>
        <end position="120"/>
    </location>
</feature>
<dbReference type="GO" id="GO:0016020">
    <property type="term" value="C:membrane"/>
    <property type="evidence" value="ECO:0007669"/>
    <property type="project" value="UniProtKB-SubCell"/>
</dbReference>
<evidence type="ECO:0000313" key="10">
    <source>
        <dbReference type="Proteomes" id="UP000664534"/>
    </source>
</evidence>
<evidence type="ECO:0000256" key="4">
    <source>
        <dbReference type="ARBA" id="ARBA00023136"/>
    </source>
</evidence>
<dbReference type="InterPro" id="IPR049326">
    <property type="entry name" value="Rhodopsin_dom_fungi"/>
</dbReference>
<evidence type="ECO:0000259" key="8">
    <source>
        <dbReference type="Pfam" id="PF20684"/>
    </source>
</evidence>
<dbReference type="PANTHER" id="PTHR33048:SF47">
    <property type="entry name" value="INTEGRAL MEMBRANE PROTEIN-RELATED"/>
    <property type="match status" value="1"/>
</dbReference>
<feature type="transmembrane region" description="Helical" evidence="7">
    <location>
        <begin position="20"/>
        <end position="44"/>
    </location>
</feature>
<dbReference type="Pfam" id="PF20684">
    <property type="entry name" value="Fung_rhodopsin"/>
    <property type="match status" value="1"/>
</dbReference>
<evidence type="ECO:0000256" key="1">
    <source>
        <dbReference type="ARBA" id="ARBA00004141"/>
    </source>
</evidence>
<accession>A0A8H3EMA6</accession>
<dbReference type="OrthoDB" id="3934549at2759"/>
<keyword evidence="2 7" id="KW-0812">Transmembrane</keyword>
<gene>
    <name evidence="9" type="ORF">IMSHALPRED_005430</name>
</gene>
<keyword evidence="10" id="KW-1185">Reference proteome</keyword>
<feature type="compositionally biased region" description="Basic and acidic residues" evidence="6">
    <location>
        <begin position="184"/>
        <end position="198"/>
    </location>
</feature>
<dbReference type="AlphaFoldDB" id="A0A8H3EMA6"/>
<reference evidence="9" key="1">
    <citation type="submission" date="2021-03" db="EMBL/GenBank/DDBJ databases">
        <authorList>
            <person name="Tagirdzhanova G."/>
        </authorList>
    </citation>
    <scope>NUCLEOTIDE SEQUENCE</scope>
</reference>
<keyword evidence="3 7" id="KW-1133">Transmembrane helix</keyword>
<feature type="region of interest" description="Disordered" evidence="6">
    <location>
        <begin position="184"/>
        <end position="205"/>
    </location>
</feature>
<keyword evidence="4 7" id="KW-0472">Membrane</keyword>
<sequence length="205" mass="22525">MAAIWNPAIRGKCFSPHITYLAGYIGFGLDAFTDLVCAAIPVFILHRLQMNVRTKVALCCLIGLGSLTAGCAIAKAVLLKGVFSEDYTWGLWKPAICTIIEHLTSVTLVSLPALRPFFSKILDAASSRGGSGKRSGPQMPRWTPAVSGDNDLYALDTSLKSEDPERTTLRMMHENEIIRTTEFRLSEHTSESGDHHMGDYWPLPT</sequence>
<dbReference type="InterPro" id="IPR052337">
    <property type="entry name" value="SAT4-like"/>
</dbReference>
<proteinExistence type="inferred from homology"/>
<comment type="similarity">
    <text evidence="5">Belongs to the SAT4 family.</text>
</comment>
<comment type="subcellular location">
    <subcellularLocation>
        <location evidence="1">Membrane</location>
        <topology evidence="1">Multi-pass membrane protein</topology>
    </subcellularLocation>
</comment>
<evidence type="ECO:0000313" key="9">
    <source>
        <dbReference type="EMBL" id="CAF9907063.1"/>
    </source>
</evidence>
<organism evidence="9 10">
    <name type="scientific">Imshaugia aleurites</name>
    <dbReference type="NCBI Taxonomy" id="172621"/>
    <lineage>
        <taxon>Eukaryota</taxon>
        <taxon>Fungi</taxon>
        <taxon>Dikarya</taxon>
        <taxon>Ascomycota</taxon>
        <taxon>Pezizomycotina</taxon>
        <taxon>Lecanoromycetes</taxon>
        <taxon>OSLEUM clade</taxon>
        <taxon>Lecanoromycetidae</taxon>
        <taxon>Lecanorales</taxon>
        <taxon>Lecanorineae</taxon>
        <taxon>Parmeliaceae</taxon>
        <taxon>Imshaugia</taxon>
    </lineage>
</organism>